<dbReference type="InterPro" id="IPR028098">
    <property type="entry name" value="Glyco_trans_4-like_N"/>
</dbReference>
<dbReference type="PANTHER" id="PTHR12526">
    <property type="entry name" value="GLYCOSYLTRANSFERASE"/>
    <property type="match status" value="1"/>
</dbReference>
<reference evidence="2 3" key="1">
    <citation type="submission" date="2020-02" db="EMBL/GenBank/DDBJ databases">
        <title>Rhodobacter algicola sp. nov., isolated from microalga culture.</title>
        <authorList>
            <person name="Park C.-Y."/>
        </authorList>
    </citation>
    <scope>NUCLEOTIDE SEQUENCE [LARGE SCALE GENOMIC DNA]</scope>
    <source>
        <strain evidence="2 3">ETT8</strain>
    </source>
</reference>
<feature type="domain" description="Glycosyltransferase subfamily 4-like N-terminal" evidence="1">
    <location>
        <begin position="350"/>
        <end position="537"/>
    </location>
</feature>
<dbReference type="SUPFAM" id="SSF53756">
    <property type="entry name" value="UDP-Glycosyltransferase/glycogen phosphorylase"/>
    <property type="match status" value="1"/>
</dbReference>
<name>A0A6B3RS26_9RHOB</name>
<dbReference type="Proteomes" id="UP000481421">
    <property type="component" value="Unassembled WGS sequence"/>
</dbReference>
<dbReference type="AlphaFoldDB" id="A0A6B3RS26"/>
<proteinExistence type="predicted"/>
<dbReference type="Pfam" id="PF13439">
    <property type="entry name" value="Glyco_transf_4"/>
    <property type="match status" value="1"/>
</dbReference>
<dbReference type="Pfam" id="PF13692">
    <property type="entry name" value="Glyco_trans_1_4"/>
    <property type="match status" value="1"/>
</dbReference>
<comment type="caution">
    <text evidence="2">The sequence shown here is derived from an EMBL/GenBank/DDBJ whole genome shotgun (WGS) entry which is preliminary data.</text>
</comment>
<sequence length="731" mass="79606">MDALLEWNISADESPGDWEVLARACLRQGDAETAALACTILMKAEHLHGDLAITHANRLVKQGMAGAAIRLLTAQFGDRPTNNAAKQALVRAWIEENPRVALDLFDAADDEPDLALLRVDTLRALDRLDEASSLIERLANRFPEDLRVLTRQARIEERTRNWAKAIGHWTRIMQDHPGQSTLARMKVMQLQARFELFEDAASSAAGLMWPKTADESVDLLTRIEVLQTALQSRAVRDLIIAAAAPAERGRHTPETWAQIMTMLLDSGHIGLAAWLTTQGLVFNAAAIELMQQARPLLGLSDLDLRNPAKAARITSPHVLLPALSDMARTQDNKAAADGKILLVNATLAAGGAERQFVLLVKSLLGAGLDPDRLIVALFSSADELGHGHFRVALEDLGVTIVNLQSQNASAPDLPPDYRRLLALMPRRLRADLLPLLGLCLKERPSVIHGWQDRSSIAAGLAGIMAGTPRIILTARNMQPNRRLLADGESYRGIYRMLCKAASVQMAANSEAGVRDYQAWLDLPEGTLSVLHNAIDTKAFPLLRTEPAGRGERPVRIVGVFRLAANKRPELWMRTVARLRARGRIKVQPKIVGSGPFLSEIEALKGELGLHDLVVAGNLSSAGAIYGDADILLLMSRVEGTPNVVIEAQCCGLAVAACDVGGVKEALMPGNLILPVDADPETAATLIEDWISGLDWSQQEANVLAVRNKYDVTKLADETLKLYRIDHAQVLV</sequence>
<evidence type="ECO:0000259" key="1">
    <source>
        <dbReference type="Pfam" id="PF13439"/>
    </source>
</evidence>
<dbReference type="SUPFAM" id="SSF48452">
    <property type="entry name" value="TPR-like"/>
    <property type="match status" value="1"/>
</dbReference>
<gene>
    <name evidence="2" type="ORF">G3572_06580</name>
</gene>
<protein>
    <submittedName>
        <fullName evidence="2">Glycosyltransferase</fullName>
    </submittedName>
</protein>
<dbReference type="InterPro" id="IPR011990">
    <property type="entry name" value="TPR-like_helical_dom_sf"/>
</dbReference>
<evidence type="ECO:0000313" key="3">
    <source>
        <dbReference type="Proteomes" id="UP000481421"/>
    </source>
</evidence>
<keyword evidence="3" id="KW-1185">Reference proteome</keyword>
<dbReference type="Gene3D" id="3.40.50.2000">
    <property type="entry name" value="Glycogen Phosphorylase B"/>
    <property type="match status" value="2"/>
</dbReference>
<evidence type="ECO:0000313" key="2">
    <source>
        <dbReference type="EMBL" id="NEX45862.1"/>
    </source>
</evidence>
<organism evidence="2 3">
    <name type="scientific">Pseudotabrizicola algicola</name>
    <dbReference type="NCBI Taxonomy" id="2709381"/>
    <lineage>
        <taxon>Bacteria</taxon>
        <taxon>Pseudomonadati</taxon>
        <taxon>Pseudomonadota</taxon>
        <taxon>Alphaproteobacteria</taxon>
        <taxon>Rhodobacterales</taxon>
        <taxon>Paracoccaceae</taxon>
        <taxon>Pseudotabrizicola</taxon>
    </lineage>
</organism>
<dbReference type="EMBL" id="JAAIKE010000002">
    <property type="protein sequence ID" value="NEX45862.1"/>
    <property type="molecule type" value="Genomic_DNA"/>
</dbReference>
<keyword evidence="2" id="KW-0808">Transferase</keyword>
<dbReference type="Gene3D" id="1.25.40.10">
    <property type="entry name" value="Tetratricopeptide repeat domain"/>
    <property type="match status" value="1"/>
</dbReference>
<dbReference type="GO" id="GO:0016757">
    <property type="term" value="F:glycosyltransferase activity"/>
    <property type="evidence" value="ECO:0007669"/>
    <property type="project" value="UniProtKB-ARBA"/>
</dbReference>
<accession>A0A6B3RS26</accession>